<dbReference type="EMBL" id="SHMC01000001">
    <property type="protein sequence ID" value="TAA28139.1"/>
    <property type="molecule type" value="Genomic_DNA"/>
</dbReference>
<dbReference type="GO" id="GO:0046047">
    <property type="term" value="P:TTP catabolic process"/>
    <property type="evidence" value="ECO:0007669"/>
    <property type="project" value="TreeGrafter"/>
</dbReference>
<dbReference type="RefSeq" id="WP_130549721.1">
    <property type="nucleotide sequence ID" value="NZ_SHMC01000001.1"/>
</dbReference>
<dbReference type="PANTHER" id="PTHR30522">
    <property type="entry name" value="NUCLEOSIDE TRIPHOSPHATE PYROPHOSPHOHYDROLASE"/>
    <property type="match status" value="1"/>
</dbReference>
<accession>A0A4Q8LG44</accession>
<dbReference type="InterPro" id="IPR011551">
    <property type="entry name" value="NTP_PyrPHydrolase_MazG"/>
</dbReference>
<dbReference type="InterPro" id="IPR048011">
    <property type="entry name" value="NTP-PPase_MazG-like_C"/>
</dbReference>
<dbReference type="CDD" id="cd11529">
    <property type="entry name" value="NTP-PPase_MazG_Cterm"/>
    <property type="match status" value="1"/>
</dbReference>
<dbReference type="Pfam" id="PF03819">
    <property type="entry name" value="MazG"/>
    <property type="match status" value="2"/>
</dbReference>
<proteinExistence type="predicted"/>
<gene>
    <name evidence="2" type="ORF">EA660_00625</name>
</gene>
<evidence type="ECO:0000259" key="1">
    <source>
        <dbReference type="Pfam" id="PF03819"/>
    </source>
</evidence>
<reference evidence="2 3" key="1">
    <citation type="submission" date="2019-02" db="EMBL/GenBank/DDBJ databases">
        <title>WGS of Pseudoxanthomonas species novum from clinical isolates.</title>
        <authorList>
            <person name="Bernier A.-M."/>
            <person name="Bernard K."/>
            <person name="Vachon A."/>
        </authorList>
    </citation>
    <scope>NUCLEOTIDE SEQUENCE [LARGE SCALE GENOMIC DNA]</scope>
    <source>
        <strain evidence="2 3">NML171200</strain>
    </source>
</reference>
<comment type="caution">
    <text evidence="2">The sequence shown here is derived from an EMBL/GenBank/DDBJ whole genome shotgun (WGS) entry which is preliminary data.</text>
</comment>
<evidence type="ECO:0000313" key="3">
    <source>
        <dbReference type="Proteomes" id="UP000292627"/>
    </source>
</evidence>
<dbReference type="Proteomes" id="UP000292627">
    <property type="component" value="Unassembled WGS sequence"/>
</dbReference>
<name>A0A4Q8LG44_9GAMM</name>
<dbReference type="GO" id="GO:0046061">
    <property type="term" value="P:dATP catabolic process"/>
    <property type="evidence" value="ECO:0007669"/>
    <property type="project" value="TreeGrafter"/>
</dbReference>
<dbReference type="Gene3D" id="1.10.287.1080">
    <property type="entry name" value="MazG-like"/>
    <property type="match status" value="2"/>
</dbReference>
<dbReference type="FunFam" id="1.10.287.1080:FF:000001">
    <property type="entry name" value="Nucleoside triphosphate pyrophosphohydrolase"/>
    <property type="match status" value="1"/>
</dbReference>
<dbReference type="EC" id="3.6.1.9" evidence="2"/>
<dbReference type="OrthoDB" id="9808939at2"/>
<dbReference type="SUPFAM" id="SSF101386">
    <property type="entry name" value="all-alpha NTP pyrophosphatases"/>
    <property type="match status" value="2"/>
</dbReference>
<protein>
    <submittedName>
        <fullName evidence="2">Nucleoside triphosphate pyrophosphohydrolase</fullName>
        <ecNumber evidence="2">3.6.1.9</ecNumber>
    </submittedName>
</protein>
<dbReference type="InterPro" id="IPR048015">
    <property type="entry name" value="NTP-PPase_MazG-like_N"/>
</dbReference>
<dbReference type="GO" id="GO:0046081">
    <property type="term" value="P:dUTP catabolic process"/>
    <property type="evidence" value="ECO:0007669"/>
    <property type="project" value="TreeGrafter"/>
</dbReference>
<dbReference type="GO" id="GO:0047429">
    <property type="term" value="F:nucleoside triphosphate diphosphatase activity"/>
    <property type="evidence" value="ECO:0007669"/>
    <property type="project" value="UniProtKB-EC"/>
</dbReference>
<sequence>MAEPGTQIARLLSIMAQLRDPDGGCPWDLEQDFSSIAPYTIEEAYEVADAIDRGDLDDLKDELGDLLLQVVFHARMADERGAFAFEDVARTICDKLVRRHPHVFAQAQVDGSAAVSARWEDIKRQERAAKGQADSSALAGIARGLPEWQRATKLQARAARTGFDWPDPAPVLDKLHEEIDEVRAELARADDDPQRAARLQDEIGDVLFVCLTLARKAGVDAGGALRHANAKFERRFRAMEAAAAGQGAAFADLDLAAQEALWQQVKRAERGDAG</sequence>
<keyword evidence="2" id="KW-0378">Hydrolase</keyword>
<dbReference type="InterPro" id="IPR004518">
    <property type="entry name" value="MazG-like_dom"/>
</dbReference>
<evidence type="ECO:0000313" key="2">
    <source>
        <dbReference type="EMBL" id="TAA28139.1"/>
    </source>
</evidence>
<feature type="domain" description="NTP pyrophosphohydrolase MazG-like" evidence="1">
    <location>
        <begin position="31"/>
        <end position="104"/>
    </location>
</feature>
<dbReference type="AlphaFoldDB" id="A0A4Q8LG44"/>
<dbReference type="NCBIfam" id="NF007113">
    <property type="entry name" value="PRK09562.1"/>
    <property type="match status" value="1"/>
</dbReference>
<dbReference type="NCBIfam" id="TIGR00444">
    <property type="entry name" value="mazG"/>
    <property type="match status" value="1"/>
</dbReference>
<feature type="domain" description="NTP pyrophosphohydrolase MazG-like" evidence="1">
    <location>
        <begin position="172"/>
        <end position="235"/>
    </location>
</feature>
<dbReference type="CDD" id="cd11528">
    <property type="entry name" value="NTP-PPase_MazG_Nterm"/>
    <property type="match status" value="1"/>
</dbReference>
<dbReference type="GO" id="GO:0046076">
    <property type="term" value="P:dTTP catabolic process"/>
    <property type="evidence" value="ECO:0007669"/>
    <property type="project" value="TreeGrafter"/>
</dbReference>
<organism evidence="2 3">
    <name type="scientific">Pseudoxanthomonas winnipegensis</name>
    <dbReference type="NCBI Taxonomy" id="2480810"/>
    <lineage>
        <taxon>Bacteria</taxon>
        <taxon>Pseudomonadati</taxon>
        <taxon>Pseudomonadota</taxon>
        <taxon>Gammaproteobacteria</taxon>
        <taxon>Lysobacterales</taxon>
        <taxon>Lysobacteraceae</taxon>
        <taxon>Pseudoxanthomonas</taxon>
    </lineage>
</organism>
<dbReference type="GO" id="GO:0006203">
    <property type="term" value="P:dGTP catabolic process"/>
    <property type="evidence" value="ECO:0007669"/>
    <property type="project" value="TreeGrafter"/>
</dbReference>
<dbReference type="GO" id="GO:0006950">
    <property type="term" value="P:response to stress"/>
    <property type="evidence" value="ECO:0007669"/>
    <property type="project" value="UniProtKB-ARBA"/>
</dbReference>
<dbReference type="GO" id="GO:0046052">
    <property type="term" value="P:UTP catabolic process"/>
    <property type="evidence" value="ECO:0007669"/>
    <property type="project" value="TreeGrafter"/>
</dbReference>
<dbReference type="PANTHER" id="PTHR30522:SF0">
    <property type="entry name" value="NUCLEOSIDE TRIPHOSPHATE PYROPHOSPHOHYDROLASE"/>
    <property type="match status" value="1"/>
</dbReference>